<evidence type="ECO:0000256" key="7">
    <source>
        <dbReference type="ARBA" id="ARBA00023136"/>
    </source>
</evidence>
<comment type="subcellular location">
    <subcellularLocation>
        <location evidence="2">Endosome membrane</location>
        <topology evidence="2">Peripheral membrane protein</topology>
    </subcellularLocation>
    <subcellularLocation>
        <location evidence="1">Late endosome membrane</location>
    </subcellularLocation>
    <subcellularLocation>
        <location evidence="3">Lysosome membrane</location>
        <topology evidence="3">Peripheral membrane protein</topology>
        <orientation evidence="3">Cytoplasmic side</orientation>
    </subcellularLocation>
</comment>
<evidence type="ECO:0000256" key="8">
    <source>
        <dbReference type="SAM" id="MobiDB-lite"/>
    </source>
</evidence>
<keyword evidence="9" id="KW-1133">Transmembrane helix</keyword>
<feature type="transmembrane region" description="Helical" evidence="9">
    <location>
        <begin position="88"/>
        <end position="111"/>
    </location>
</feature>
<dbReference type="InterPro" id="IPR006629">
    <property type="entry name" value="LITAF"/>
</dbReference>
<comment type="similarity">
    <text evidence="4">Belongs to the CDIP1/LITAF family.</text>
</comment>
<dbReference type="OrthoDB" id="5599753at2759"/>
<keyword evidence="6" id="KW-0862">Zinc</keyword>
<dbReference type="EMBL" id="LIAE01010710">
    <property type="protein sequence ID" value="PAV56287.1"/>
    <property type="molecule type" value="Genomic_DNA"/>
</dbReference>
<dbReference type="PANTHER" id="PTHR23292:SF10">
    <property type="entry name" value="LITAF DOMAIN-CONTAINING PROTEIN"/>
    <property type="match status" value="1"/>
</dbReference>
<proteinExistence type="inferred from homology"/>
<dbReference type="GO" id="GO:0031902">
    <property type="term" value="C:late endosome membrane"/>
    <property type="evidence" value="ECO:0007669"/>
    <property type="project" value="UniProtKB-SubCell"/>
</dbReference>
<dbReference type="InterPro" id="IPR037519">
    <property type="entry name" value="LITAF_fam"/>
</dbReference>
<evidence type="ECO:0000256" key="6">
    <source>
        <dbReference type="ARBA" id="ARBA00022833"/>
    </source>
</evidence>
<evidence type="ECO:0000256" key="3">
    <source>
        <dbReference type="ARBA" id="ARBA00004630"/>
    </source>
</evidence>
<keyword evidence="9" id="KW-0812">Transmembrane</keyword>
<evidence type="ECO:0000313" key="12">
    <source>
        <dbReference type="Proteomes" id="UP000218231"/>
    </source>
</evidence>
<evidence type="ECO:0000256" key="9">
    <source>
        <dbReference type="SAM" id="Phobius"/>
    </source>
</evidence>
<evidence type="ECO:0000313" key="11">
    <source>
        <dbReference type="EMBL" id="PAV56287.1"/>
    </source>
</evidence>
<dbReference type="Pfam" id="PF10601">
    <property type="entry name" value="zf-LITAF-like"/>
    <property type="match status" value="1"/>
</dbReference>
<feature type="compositionally biased region" description="Pro residues" evidence="8">
    <location>
        <begin position="1"/>
        <end position="11"/>
    </location>
</feature>
<dbReference type="PANTHER" id="PTHR23292">
    <property type="entry name" value="LIPOPOLYSACCHARIDE-INDUCED TUMOR NECROSIS FACTOR-ALPHA FACTOR"/>
    <property type="match status" value="1"/>
</dbReference>
<evidence type="ECO:0000256" key="2">
    <source>
        <dbReference type="ARBA" id="ARBA00004481"/>
    </source>
</evidence>
<evidence type="ECO:0000256" key="1">
    <source>
        <dbReference type="ARBA" id="ARBA00004414"/>
    </source>
</evidence>
<evidence type="ECO:0000256" key="4">
    <source>
        <dbReference type="ARBA" id="ARBA00005975"/>
    </source>
</evidence>
<sequence length="129" mass="14308">MGTESAPPPPTYEQAQGAPTAPPPLAQPVIVNPPTVVYTVHQQPQPQTVIVMNSVKEAPSFNSYVEYCPRCQTTVTTVVKHVMGFCSWLMLCLGIFVFFPLLCCFCLSPFLDVRHYCPNCGFILSIKKR</sequence>
<reference evidence="11 12" key="1">
    <citation type="journal article" date="2017" name="Curr. Biol.">
        <title>Genome architecture and evolution of a unichromosomal asexual nematode.</title>
        <authorList>
            <person name="Fradin H."/>
            <person name="Zegar C."/>
            <person name="Gutwein M."/>
            <person name="Lucas J."/>
            <person name="Kovtun M."/>
            <person name="Corcoran D."/>
            <person name="Baugh L.R."/>
            <person name="Kiontke K."/>
            <person name="Gunsalus K."/>
            <person name="Fitch D.H."/>
            <person name="Piano F."/>
        </authorList>
    </citation>
    <scope>NUCLEOTIDE SEQUENCE [LARGE SCALE GENOMIC DNA]</scope>
    <source>
        <strain evidence="11">PF1309</strain>
    </source>
</reference>
<dbReference type="PROSITE" id="PS51837">
    <property type="entry name" value="LITAF"/>
    <property type="match status" value="1"/>
</dbReference>
<dbReference type="Proteomes" id="UP000218231">
    <property type="component" value="Unassembled WGS sequence"/>
</dbReference>
<feature type="region of interest" description="Disordered" evidence="8">
    <location>
        <begin position="1"/>
        <end position="26"/>
    </location>
</feature>
<dbReference type="SMART" id="SM00714">
    <property type="entry name" value="LITAF"/>
    <property type="match status" value="1"/>
</dbReference>
<keyword evidence="7 9" id="KW-0472">Membrane</keyword>
<evidence type="ECO:0000256" key="5">
    <source>
        <dbReference type="ARBA" id="ARBA00022723"/>
    </source>
</evidence>
<name>A0A2A2J3Q6_9BILA</name>
<evidence type="ECO:0000259" key="10">
    <source>
        <dbReference type="PROSITE" id="PS51837"/>
    </source>
</evidence>
<comment type="caution">
    <text evidence="11">The sequence shown here is derived from an EMBL/GenBank/DDBJ whole genome shotgun (WGS) entry which is preliminary data.</text>
</comment>
<dbReference type="AlphaFoldDB" id="A0A2A2J3Q6"/>
<keyword evidence="5" id="KW-0479">Metal-binding</keyword>
<dbReference type="GO" id="GO:0008270">
    <property type="term" value="F:zinc ion binding"/>
    <property type="evidence" value="ECO:0007669"/>
    <property type="project" value="TreeGrafter"/>
</dbReference>
<protein>
    <recommendedName>
        <fullName evidence="10">LITAF domain-containing protein</fullName>
    </recommendedName>
</protein>
<feature type="domain" description="LITAF" evidence="10">
    <location>
        <begin position="46"/>
        <end position="129"/>
    </location>
</feature>
<organism evidence="11 12">
    <name type="scientific">Diploscapter pachys</name>
    <dbReference type="NCBI Taxonomy" id="2018661"/>
    <lineage>
        <taxon>Eukaryota</taxon>
        <taxon>Metazoa</taxon>
        <taxon>Ecdysozoa</taxon>
        <taxon>Nematoda</taxon>
        <taxon>Chromadorea</taxon>
        <taxon>Rhabditida</taxon>
        <taxon>Rhabditina</taxon>
        <taxon>Rhabditomorpha</taxon>
        <taxon>Rhabditoidea</taxon>
        <taxon>Rhabditidae</taxon>
        <taxon>Diploscapter</taxon>
    </lineage>
</organism>
<keyword evidence="12" id="KW-1185">Reference proteome</keyword>
<gene>
    <name evidence="11" type="ORF">WR25_15711</name>
</gene>
<dbReference type="GO" id="GO:0005765">
    <property type="term" value="C:lysosomal membrane"/>
    <property type="evidence" value="ECO:0007669"/>
    <property type="project" value="UniProtKB-SubCell"/>
</dbReference>
<accession>A0A2A2J3Q6</accession>
<dbReference type="STRING" id="2018661.A0A2A2J3Q6"/>